<dbReference type="InterPro" id="IPR051790">
    <property type="entry name" value="Cytochrome_c-biogenesis_DsbD"/>
</dbReference>
<gene>
    <name evidence="9" type="ORF">DFO67_103250</name>
</gene>
<dbReference type="GO" id="GO:0017004">
    <property type="term" value="P:cytochrome complex assembly"/>
    <property type="evidence" value="ECO:0007669"/>
    <property type="project" value="UniProtKB-KW"/>
</dbReference>
<dbReference type="Proteomes" id="UP000294489">
    <property type="component" value="Unassembled WGS sequence"/>
</dbReference>
<comment type="subcellular location">
    <subcellularLocation>
        <location evidence="1">Membrane</location>
        <topology evidence="1">Multi-pass membrane protein</topology>
    </subcellularLocation>
</comment>
<evidence type="ECO:0000313" key="9">
    <source>
        <dbReference type="EMBL" id="TDX31652.1"/>
    </source>
</evidence>
<feature type="transmembrane region" description="Helical" evidence="7">
    <location>
        <begin position="136"/>
        <end position="158"/>
    </location>
</feature>
<accession>A0A4R8G8A2</accession>
<evidence type="ECO:0000256" key="7">
    <source>
        <dbReference type="SAM" id="Phobius"/>
    </source>
</evidence>
<proteinExistence type="inferred from homology"/>
<sequence length="247" mass="26382">MLEIANIGLLTAFVAGLISFVSPCVLPLVPGYLSFVAGRTLGQIQEANRRERLKVISQAMWFVLGFSTIFLILGASATAIGRLLLTYRQEANLIGGGIIILFGVFMTGILPLHWLQQEWRFIGKLKDEGGGPGAAYLLGVAFAFGWTPCIGPILGAILTVSASTANVSSGLALLAVYSLGLGIPFLLTAISLDRFLQHQTFLRRWGRSMHIVAGLIMVGMGVLMITGQLTALSYWLLATFPALGSIG</sequence>
<feature type="transmembrane region" description="Helical" evidence="7">
    <location>
        <begin position="170"/>
        <end position="190"/>
    </location>
</feature>
<dbReference type="Pfam" id="PF02683">
    <property type="entry name" value="DsbD_TM"/>
    <property type="match status" value="1"/>
</dbReference>
<keyword evidence="3 7" id="KW-0812">Transmembrane</keyword>
<dbReference type="EMBL" id="SOEC01000003">
    <property type="protein sequence ID" value="TDX31652.1"/>
    <property type="molecule type" value="Genomic_DNA"/>
</dbReference>
<evidence type="ECO:0000256" key="2">
    <source>
        <dbReference type="ARBA" id="ARBA00006143"/>
    </source>
</evidence>
<evidence type="ECO:0000259" key="8">
    <source>
        <dbReference type="Pfam" id="PF02683"/>
    </source>
</evidence>
<feature type="transmembrane region" description="Helical" evidence="7">
    <location>
        <begin position="211"/>
        <end position="237"/>
    </location>
</feature>
<dbReference type="InterPro" id="IPR003834">
    <property type="entry name" value="Cyt_c_assmbl_TM_dom"/>
</dbReference>
<dbReference type="PANTHER" id="PTHR31272:SF4">
    <property type="entry name" value="CYTOCHROME C-TYPE BIOGENESIS PROTEIN HI_1454-RELATED"/>
    <property type="match status" value="1"/>
</dbReference>
<feature type="transmembrane region" description="Helical" evidence="7">
    <location>
        <begin position="12"/>
        <end position="38"/>
    </location>
</feature>
<dbReference type="OrthoDB" id="9811352at2"/>
<keyword evidence="5 7" id="KW-1133">Transmembrane helix</keyword>
<evidence type="ECO:0000256" key="4">
    <source>
        <dbReference type="ARBA" id="ARBA00022748"/>
    </source>
</evidence>
<evidence type="ECO:0000256" key="6">
    <source>
        <dbReference type="ARBA" id="ARBA00023136"/>
    </source>
</evidence>
<evidence type="ECO:0000256" key="1">
    <source>
        <dbReference type="ARBA" id="ARBA00004141"/>
    </source>
</evidence>
<organism evidence="9 10">
    <name type="scientific">Modicisalibacter xianhensis</name>
    <dbReference type="NCBI Taxonomy" id="442341"/>
    <lineage>
        <taxon>Bacteria</taxon>
        <taxon>Pseudomonadati</taxon>
        <taxon>Pseudomonadota</taxon>
        <taxon>Gammaproteobacteria</taxon>
        <taxon>Oceanospirillales</taxon>
        <taxon>Halomonadaceae</taxon>
        <taxon>Modicisalibacter</taxon>
    </lineage>
</organism>
<dbReference type="PANTHER" id="PTHR31272">
    <property type="entry name" value="CYTOCHROME C-TYPE BIOGENESIS PROTEIN HI_1454-RELATED"/>
    <property type="match status" value="1"/>
</dbReference>
<feature type="transmembrane region" description="Helical" evidence="7">
    <location>
        <begin position="59"/>
        <end position="81"/>
    </location>
</feature>
<reference evidence="9 10" key="1">
    <citation type="submission" date="2019-03" db="EMBL/GenBank/DDBJ databases">
        <title>Freshwater and sediment microbial communities from various areas in North America, analyzing microbe dynamics in response to fracking.</title>
        <authorList>
            <person name="Lamendella R."/>
        </authorList>
    </citation>
    <scope>NUCLEOTIDE SEQUENCE [LARGE SCALE GENOMIC DNA]</scope>
    <source>
        <strain evidence="9 10">6_TX</strain>
    </source>
</reference>
<evidence type="ECO:0000256" key="5">
    <source>
        <dbReference type="ARBA" id="ARBA00022989"/>
    </source>
</evidence>
<evidence type="ECO:0000256" key="3">
    <source>
        <dbReference type="ARBA" id="ARBA00022692"/>
    </source>
</evidence>
<dbReference type="GO" id="GO:0016020">
    <property type="term" value="C:membrane"/>
    <property type="evidence" value="ECO:0007669"/>
    <property type="project" value="UniProtKB-SubCell"/>
</dbReference>
<protein>
    <submittedName>
        <fullName evidence="9">Cytochrome c-type biogenesis protein</fullName>
    </submittedName>
</protein>
<comment type="similarity">
    <text evidence="2">Belongs to the DsbD family.</text>
</comment>
<feature type="transmembrane region" description="Helical" evidence="7">
    <location>
        <begin position="93"/>
        <end position="115"/>
    </location>
</feature>
<keyword evidence="4" id="KW-0201">Cytochrome c-type biogenesis</keyword>
<comment type="caution">
    <text evidence="9">The sequence shown here is derived from an EMBL/GenBank/DDBJ whole genome shotgun (WGS) entry which is preliminary data.</text>
</comment>
<name>A0A4R8G8A2_9GAMM</name>
<evidence type="ECO:0000313" key="10">
    <source>
        <dbReference type="Proteomes" id="UP000294489"/>
    </source>
</evidence>
<feature type="domain" description="Cytochrome C biogenesis protein transmembrane" evidence="8">
    <location>
        <begin position="9"/>
        <end position="226"/>
    </location>
</feature>
<dbReference type="AlphaFoldDB" id="A0A4R8G8A2"/>
<keyword evidence="6 7" id="KW-0472">Membrane</keyword>
<dbReference type="RefSeq" id="WP_134016493.1">
    <property type="nucleotide sequence ID" value="NZ_SOEC01000003.1"/>
</dbReference>